<protein>
    <recommendedName>
        <fullName evidence="3">Metal-binding protein</fullName>
    </recommendedName>
</protein>
<sequence length="158" mass="17630">MRVVGTRLTAVSEWVSCQYGCAAYGTCLTCPPYSPPPQTTTDMLKEYSQGLLLTFGNLSYRDELWPKAFRNVRELAYELEKFAFLDGYSKAFAMGAGPCSLCDACDVTRACRISSKVRPLMEARGIDVYRTVSNCGFTLNVVRSMRDLCTYLALPLIE</sequence>
<evidence type="ECO:0000313" key="1">
    <source>
        <dbReference type="EMBL" id="KPJ50112.1"/>
    </source>
</evidence>
<comment type="caution">
    <text evidence="1">The sequence shown here is derived from an EMBL/GenBank/DDBJ whole genome shotgun (WGS) entry which is preliminary data.</text>
</comment>
<gene>
    <name evidence="1" type="ORF">AMJ40_03845</name>
</gene>
<organism evidence="1 2">
    <name type="scientific">candidate division TA06 bacterium DG_26</name>
    <dbReference type="NCBI Taxonomy" id="1703771"/>
    <lineage>
        <taxon>Bacteria</taxon>
        <taxon>Bacteria division TA06</taxon>
    </lineage>
</organism>
<evidence type="ECO:0000313" key="2">
    <source>
        <dbReference type="Proteomes" id="UP000051124"/>
    </source>
</evidence>
<dbReference type="AlphaFoldDB" id="A0A0S7WIY2"/>
<evidence type="ECO:0008006" key="3">
    <source>
        <dbReference type="Google" id="ProtNLM"/>
    </source>
</evidence>
<reference evidence="1 2" key="1">
    <citation type="journal article" date="2015" name="Microbiome">
        <title>Genomic resolution of linkages in carbon, nitrogen, and sulfur cycling among widespread estuary sediment bacteria.</title>
        <authorList>
            <person name="Baker B.J."/>
            <person name="Lazar C.S."/>
            <person name="Teske A.P."/>
            <person name="Dick G.J."/>
        </authorList>
    </citation>
    <scope>NUCLEOTIDE SEQUENCE [LARGE SCALE GENOMIC DNA]</scope>
    <source>
        <strain evidence="1">DG_26</strain>
    </source>
</reference>
<dbReference type="Pfam" id="PF10050">
    <property type="entry name" value="DUF2284"/>
    <property type="match status" value="1"/>
</dbReference>
<dbReference type="Proteomes" id="UP000051124">
    <property type="component" value="Unassembled WGS sequence"/>
</dbReference>
<name>A0A0S7WIY2_UNCT6</name>
<accession>A0A0S7WIY2</accession>
<dbReference type="InterPro" id="IPR019271">
    <property type="entry name" value="DUF2284_metal-binding"/>
</dbReference>
<proteinExistence type="predicted"/>
<dbReference type="EMBL" id="LIZT01000031">
    <property type="protein sequence ID" value="KPJ50112.1"/>
    <property type="molecule type" value="Genomic_DNA"/>
</dbReference>